<dbReference type="PANTHER" id="PTHR42840">
    <property type="entry name" value="NAD(P)-BINDING ROSSMANN-FOLD SUPERFAMILY PROTEIN-RELATED"/>
    <property type="match status" value="1"/>
</dbReference>
<dbReference type="InterPro" id="IPR036291">
    <property type="entry name" value="NAD(P)-bd_dom_sf"/>
</dbReference>
<dbReference type="EC" id="1.1.1.18" evidence="5"/>
<proteinExistence type="inferred from homology"/>
<dbReference type="NCBIfam" id="TIGR04380">
    <property type="entry name" value="myo_inos_iolG"/>
    <property type="match status" value="1"/>
</dbReference>
<name>E0SMN0_DICD3</name>
<gene>
    <name evidence="5" type="primary">idhA</name>
    <name evidence="5" type="ordered locus">Dda3937_01203</name>
</gene>
<dbReference type="STRING" id="198628.Dda3937_01203"/>
<feature type="domain" description="Gfo/Idh/MocA-like oxidoreductase N-terminal" evidence="3">
    <location>
        <begin position="12"/>
        <end position="129"/>
    </location>
</feature>
<dbReference type="Proteomes" id="UP000006859">
    <property type="component" value="Chromosome"/>
</dbReference>
<organism evidence="5 6">
    <name type="scientific">Dickeya dadantii (strain 3937)</name>
    <name type="common">Erwinia chrysanthemi (strain 3937)</name>
    <dbReference type="NCBI Taxonomy" id="198628"/>
    <lineage>
        <taxon>Bacteria</taxon>
        <taxon>Pseudomonadati</taxon>
        <taxon>Pseudomonadota</taxon>
        <taxon>Gammaproteobacteria</taxon>
        <taxon>Enterobacterales</taxon>
        <taxon>Pectobacteriaceae</taxon>
        <taxon>Dickeya</taxon>
    </lineage>
</organism>
<feature type="domain" description="GFO/IDH/MocA-like oxidoreductase" evidence="4">
    <location>
        <begin position="137"/>
        <end position="257"/>
    </location>
</feature>
<dbReference type="Gene3D" id="3.40.50.720">
    <property type="entry name" value="NAD(P)-binding Rossmann-like Domain"/>
    <property type="match status" value="1"/>
</dbReference>
<evidence type="ECO:0000259" key="3">
    <source>
        <dbReference type="Pfam" id="PF01408"/>
    </source>
</evidence>
<dbReference type="GO" id="GO:0050112">
    <property type="term" value="F:inositol 2-dehydrogenase (NAD+) activity"/>
    <property type="evidence" value="ECO:0007669"/>
    <property type="project" value="UniProtKB-EC"/>
</dbReference>
<dbReference type="EMBL" id="CP002038">
    <property type="protein sequence ID" value="ADM96977.1"/>
    <property type="molecule type" value="Genomic_DNA"/>
</dbReference>
<accession>E0SMN0</accession>
<dbReference type="KEGG" id="ddd:Dda3937_01203"/>
<keyword evidence="2 5" id="KW-0560">Oxidoreductase</keyword>
<evidence type="ECO:0000259" key="4">
    <source>
        <dbReference type="Pfam" id="PF22725"/>
    </source>
</evidence>
<reference evidence="5 6" key="1">
    <citation type="journal article" date="2011" name="J. Bacteriol.">
        <title>Genome sequence of the plant-pathogenic bacterium Dickeya dadantii 3937.</title>
        <authorList>
            <person name="Glasner J.D."/>
            <person name="Yang C.H."/>
            <person name="Reverchon S."/>
            <person name="Hugouvieux-Cotte-Pattat N."/>
            <person name="Condemine G."/>
            <person name="Bohin J.P."/>
            <person name="Van Gijsegem F."/>
            <person name="Yang S."/>
            <person name="Franza T."/>
            <person name="Expert D."/>
            <person name="Plunkett G. III"/>
            <person name="San Francisco M.J."/>
            <person name="Charkowski A.O."/>
            <person name="Py B."/>
            <person name="Bell K."/>
            <person name="Rauscher L."/>
            <person name="Rodriguez-Palenzuela P."/>
            <person name="Toussaint A."/>
            <person name="Holeva M.C."/>
            <person name="He S.Y."/>
            <person name="Douet V."/>
            <person name="Boccara M."/>
            <person name="Blanco C."/>
            <person name="Toth I."/>
            <person name="Anderson B.D."/>
            <person name="Biehl B.S."/>
            <person name="Mau B."/>
            <person name="Flynn S.M."/>
            <person name="Barras F."/>
            <person name="Lindeberg M."/>
            <person name="Birch P.R."/>
            <person name="Tsuyumu S."/>
            <person name="Shi X."/>
            <person name="Hibbing M."/>
            <person name="Yap M.N."/>
            <person name="Carpentier M."/>
            <person name="Dassa E."/>
            <person name="Umehara M."/>
            <person name="Kim J.F."/>
            <person name="Rusch M."/>
            <person name="Soni P."/>
            <person name="Mayhew G.F."/>
            <person name="Fouts D.E."/>
            <person name="Gill S.R."/>
            <person name="Blattner F.R."/>
            <person name="Keen N.T."/>
            <person name="Perna N.T."/>
        </authorList>
    </citation>
    <scope>NUCLEOTIDE SEQUENCE [LARGE SCALE GENOMIC DNA]</scope>
    <source>
        <strain evidence="5 6">3937</strain>
    </source>
</reference>
<dbReference type="GO" id="GO:0000166">
    <property type="term" value="F:nucleotide binding"/>
    <property type="evidence" value="ECO:0007669"/>
    <property type="project" value="InterPro"/>
</dbReference>
<comment type="similarity">
    <text evidence="1">Belongs to the Gfo/Idh/MocA family.</text>
</comment>
<dbReference type="InterPro" id="IPR055170">
    <property type="entry name" value="GFO_IDH_MocA-like_dom"/>
</dbReference>
<evidence type="ECO:0000256" key="2">
    <source>
        <dbReference type="ARBA" id="ARBA00023002"/>
    </source>
</evidence>
<protein>
    <submittedName>
        <fullName evidence="5">Myo-inositol 2-dehydrogenase</fullName>
        <ecNumber evidence="5">1.1.1.18</ecNumber>
    </submittedName>
</protein>
<dbReference type="PANTHER" id="PTHR42840:SF3">
    <property type="entry name" value="BINDING ROSSMANN FOLD OXIDOREDUCTASE, PUTATIVE (AFU_ORTHOLOGUE AFUA_2G10240)-RELATED"/>
    <property type="match status" value="1"/>
</dbReference>
<dbReference type="SUPFAM" id="SSF51735">
    <property type="entry name" value="NAD(P)-binding Rossmann-fold domains"/>
    <property type="match status" value="1"/>
</dbReference>
<dbReference type="InterPro" id="IPR030827">
    <property type="entry name" value="Myo_inos_IolG"/>
</dbReference>
<evidence type="ECO:0000256" key="1">
    <source>
        <dbReference type="ARBA" id="ARBA00010928"/>
    </source>
</evidence>
<evidence type="ECO:0000313" key="5">
    <source>
        <dbReference type="EMBL" id="ADM96977.1"/>
    </source>
</evidence>
<dbReference type="eggNOG" id="COG0673">
    <property type="taxonomic scope" value="Bacteria"/>
</dbReference>
<dbReference type="Pfam" id="PF22725">
    <property type="entry name" value="GFO_IDH_MocA_C3"/>
    <property type="match status" value="1"/>
</dbReference>
<keyword evidence="6" id="KW-1185">Reference proteome</keyword>
<dbReference type="SUPFAM" id="SSF55347">
    <property type="entry name" value="Glyceraldehyde-3-phosphate dehydrogenase-like, C-terminal domain"/>
    <property type="match status" value="1"/>
</dbReference>
<dbReference type="Pfam" id="PF01408">
    <property type="entry name" value="GFO_IDH_MocA"/>
    <property type="match status" value="1"/>
</dbReference>
<sequence>MIPRGIEGVAMFNIALLGAGRIGQVHAVNIAEHRETCLYSVVDPNLANARALSDKYQARLQTVDEAMADPAVHAVLIASATDTHADLIELAARHGKAIFCEKPVHLDIARVRDCLKVVEQQQVPLFVGFNRRYDPQFRRVKTLAGEGCIGKPESLMIISRDPSPPPAEYVRVSGGMFRDMTIHDFDMVRFIMGEEPVSVFAQGSNLVDPAIGAAGDIDTAFVVFKFASGAMATIVNSRRSGYGYDQRLELHGERGVLSAGNIRENQVEHWGDVGCLAAKPEHFFLQRYRDAYAAEWRHFVEVLHGRTQPECSGVDGERALYLADKALESLATGRAVSL</sequence>
<dbReference type="HOGENOM" id="CLU_023194_0_3_6"/>
<dbReference type="Gene3D" id="3.30.360.10">
    <property type="entry name" value="Dihydrodipicolinate Reductase, domain 2"/>
    <property type="match status" value="1"/>
</dbReference>
<dbReference type="InterPro" id="IPR000683">
    <property type="entry name" value="Gfo/Idh/MocA-like_OxRdtase_N"/>
</dbReference>
<evidence type="ECO:0000313" key="6">
    <source>
        <dbReference type="Proteomes" id="UP000006859"/>
    </source>
</evidence>
<dbReference type="AlphaFoldDB" id="E0SMN0"/>